<feature type="region of interest" description="Disordered" evidence="1">
    <location>
        <begin position="80"/>
        <end position="100"/>
    </location>
</feature>
<keyword evidence="3" id="KW-1185">Reference proteome</keyword>
<comment type="caution">
    <text evidence="2">The sequence shown here is derived from an EMBL/GenBank/DDBJ whole genome shotgun (WGS) entry which is preliminary data.</text>
</comment>
<dbReference type="EMBL" id="JASCZI010273635">
    <property type="protein sequence ID" value="MED6225142.1"/>
    <property type="molecule type" value="Genomic_DNA"/>
</dbReference>
<protein>
    <submittedName>
        <fullName evidence="2">Uncharacterized protein</fullName>
    </submittedName>
</protein>
<evidence type="ECO:0000313" key="2">
    <source>
        <dbReference type="EMBL" id="MED6225142.1"/>
    </source>
</evidence>
<dbReference type="Proteomes" id="UP001341840">
    <property type="component" value="Unassembled WGS sequence"/>
</dbReference>
<proteinExistence type="predicted"/>
<organism evidence="2 3">
    <name type="scientific">Stylosanthes scabra</name>
    <dbReference type="NCBI Taxonomy" id="79078"/>
    <lineage>
        <taxon>Eukaryota</taxon>
        <taxon>Viridiplantae</taxon>
        <taxon>Streptophyta</taxon>
        <taxon>Embryophyta</taxon>
        <taxon>Tracheophyta</taxon>
        <taxon>Spermatophyta</taxon>
        <taxon>Magnoliopsida</taxon>
        <taxon>eudicotyledons</taxon>
        <taxon>Gunneridae</taxon>
        <taxon>Pentapetalae</taxon>
        <taxon>rosids</taxon>
        <taxon>fabids</taxon>
        <taxon>Fabales</taxon>
        <taxon>Fabaceae</taxon>
        <taxon>Papilionoideae</taxon>
        <taxon>50 kb inversion clade</taxon>
        <taxon>dalbergioids sensu lato</taxon>
        <taxon>Dalbergieae</taxon>
        <taxon>Pterocarpus clade</taxon>
        <taxon>Stylosanthes</taxon>
    </lineage>
</organism>
<feature type="region of interest" description="Disordered" evidence="1">
    <location>
        <begin position="1"/>
        <end position="28"/>
    </location>
</feature>
<feature type="compositionally biased region" description="Polar residues" evidence="1">
    <location>
        <begin position="85"/>
        <end position="100"/>
    </location>
</feature>
<name>A0ABU6ZT08_9FABA</name>
<gene>
    <name evidence="2" type="ORF">PIB30_090795</name>
</gene>
<evidence type="ECO:0000313" key="3">
    <source>
        <dbReference type="Proteomes" id="UP001341840"/>
    </source>
</evidence>
<reference evidence="2 3" key="1">
    <citation type="journal article" date="2023" name="Plants (Basel)">
        <title>Bridging the Gap: Combining Genomics and Transcriptomics Approaches to Understand Stylosanthes scabra, an Orphan Legume from the Brazilian Caatinga.</title>
        <authorList>
            <person name="Ferreira-Neto J.R.C."/>
            <person name="da Silva M.D."/>
            <person name="Binneck E."/>
            <person name="de Melo N.F."/>
            <person name="da Silva R.H."/>
            <person name="de Melo A.L.T.M."/>
            <person name="Pandolfi V."/>
            <person name="Bustamante F.O."/>
            <person name="Brasileiro-Vidal A.C."/>
            <person name="Benko-Iseppon A.M."/>
        </authorList>
    </citation>
    <scope>NUCLEOTIDE SEQUENCE [LARGE SCALE GENOMIC DNA]</scope>
    <source>
        <tissue evidence="2">Leaves</tissue>
    </source>
</reference>
<evidence type="ECO:0000256" key="1">
    <source>
        <dbReference type="SAM" id="MobiDB-lite"/>
    </source>
</evidence>
<sequence>MESLPKISNEVVPAPRSGKELRSGRIPNPGYINQAIASNCGLTDGRPAAALATGTKPILSNGRMGGINLIPIVLCVHNNKEPRSKQSSSKSGITRKNSPW</sequence>
<accession>A0ABU6ZT08</accession>